<evidence type="ECO:0000313" key="2">
    <source>
        <dbReference type="EMBL" id="KAK4721503.1"/>
    </source>
</evidence>
<sequence>MVVGALKYPINSEKRKNRIFNLIKHPGEYDIDYDDEDISTLDDYNDDDDDNDDDGLGTYQITVKSNKIVVINKSLQIASLEKQNNCNAITKIDMELKKTDLVQQLDKQVTPQSHNTTTTTTTVPRKMMNKSTKRVHVAPSGVRRHYDLSFKSTFKEKSIAIKTPTQCRRKECTNCSTKSMLSLLKKMNVEVDPPPHPKQKNYSTSTRLMQKAS</sequence>
<evidence type="ECO:0000313" key="3">
    <source>
        <dbReference type="Proteomes" id="UP001311915"/>
    </source>
</evidence>
<feature type="region of interest" description="Disordered" evidence="1">
    <location>
        <begin position="189"/>
        <end position="213"/>
    </location>
</feature>
<feature type="compositionally biased region" description="Polar residues" evidence="1">
    <location>
        <begin position="200"/>
        <end position="213"/>
    </location>
</feature>
<dbReference type="PANTHER" id="PTHR48186">
    <property type="entry name" value="NB-ARC DOMAIN-CONTAINING PROTEIN"/>
    <property type="match status" value="1"/>
</dbReference>
<reference evidence="2 3" key="1">
    <citation type="submission" date="2023-10" db="EMBL/GenBank/DDBJ databases">
        <title>Genome-Wide Identification Analysis in wild type Solanum Pinnatisectum Reveals Some Genes Defensing Phytophthora Infestans.</title>
        <authorList>
            <person name="Sun C."/>
        </authorList>
    </citation>
    <scope>NUCLEOTIDE SEQUENCE [LARGE SCALE GENOMIC DNA]</scope>
    <source>
        <strain evidence="2">LQN</strain>
        <tissue evidence="2">Leaf</tissue>
    </source>
</reference>
<dbReference type="Proteomes" id="UP001311915">
    <property type="component" value="Unassembled WGS sequence"/>
</dbReference>
<name>A0AAV9L7I9_9SOLN</name>
<gene>
    <name evidence="2" type="ORF">R3W88_011736</name>
</gene>
<protein>
    <submittedName>
        <fullName evidence="2">Uncharacterized protein</fullName>
    </submittedName>
</protein>
<comment type="caution">
    <text evidence="2">The sequence shown here is derived from an EMBL/GenBank/DDBJ whole genome shotgun (WGS) entry which is preliminary data.</text>
</comment>
<accession>A0AAV9L7I9</accession>
<evidence type="ECO:0000256" key="1">
    <source>
        <dbReference type="SAM" id="MobiDB-lite"/>
    </source>
</evidence>
<dbReference type="EMBL" id="JAWPEI010000007">
    <property type="protein sequence ID" value="KAK4721503.1"/>
    <property type="molecule type" value="Genomic_DNA"/>
</dbReference>
<keyword evidence="3" id="KW-1185">Reference proteome</keyword>
<proteinExistence type="predicted"/>
<dbReference type="AlphaFoldDB" id="A0AAV9L7I9"/>
<organism evidence="2 3">
    <name type="scientific">Solanum pinnatisectum</name>
    <name type="common">tansyleaf nightshade</name>
    <dbReference type="NCBI Taxonomy" id="50273"/>
    <lineage>
        <taxon>Eukaryota</taxon>
        <taxon>Viridiplantae</taxon>
        <taxon>Streptophyta</taxon>
        <taxon>Embryophyta</taxon>
        <taxon>Tracheophyta</taxon>
        <taxon>Spermatophyta</taxon>
        <taxon>Magnoliopsida</taxon>
        <taxon>eudicotyledons</taxon>
        <taxon>Gunneridae</taxon>
        <taxon>Pentapetalae</taxon>
        <taxon>asterids</taxon>
        <taxon>lamiids</taxon>
        <taxon>Solanales</taxon>
        <taxon>Solanaceae</taxon>
        <taxon>Solanoideae</taxon>
        <taxon>Solaneae</taxon>
        <taxon>Solanum</taxon>
    </lineage>
</organism>
<dbReference type="PANTHER" id="PTHR48186:SF1">
    <property type="entry name" value="TPX2 C-TERMINAL DOMAIN-CONTAINING PROTEIN"/>
    <property type="match status" value="1"/>
</dbReference>